<accession>A0A1B6DV47</accession>
<organism evidence="3">
    <name type="scientific">Clastoptera arizonana</name>
    <name type="common">Arizona spittle bug</name>
    <dbReference type="NCBI Taxonomy" id="38151"/>
    <lineage>
        <taxon>Eukaryota</taxon>
        <taxon>Metazoa</taxon>
        <taxon>Ecdysozoa</taxon>
        <taxon>Arthropoda</taxon>
        <taxon>Hexapoda</taxon>
        <taxon>Insecta</taxon>
        <taxon>Pterygota</taxon>
        <taxon>Neoptera</taxon>
        <taxon>Paraneoptera</taxon>
        <taxon>Hemiptera</taxon>
        <taxon>Auchenorrhyncha</taxon>
        <taxon>Cercopoidea</taxon>
        <taxon>Clastopteridae</taxon>
        <taxon>Clastoptera</taxon>
    </lineage>
</organism>
<feature type="compositionally biased region" description="Low complexity" evidence="1">
    <location>
        <begin position="26"/>
        <end position="36"/>
    </location>
</feature>
<feature type="region of interest" description="Disordered" evidence="1">
    <location>
        <begin position="21"/>
        <end position="43"/>
    </location>
</feature>
<sequence length="484" mass="54650">MVTIVELFCLVITCMLSSSTPTSAGLLQTTQSSSPTTPDPDPLYERESISASMLEEIKYEIANISTISRYGTKMLRYTRISVANLEITLPYAIVSKKLASSFSLVKKIGSKFARTSYKRCFRGTACMKAYIIQRSRESFTSCISSLSTSIEQQLISFAQQLRDVNVTSKAQAIVNRCMESKNWLICIDPGWSVYSNLFYSNKAYIGLLKQQWYNNTLSLSTCIGKAVNAADTLMEAYNTQIRNCISPSPFSDLINIPVILPTNESFYSNQIANSVLTEVENADATTNEIIQRNSTYVYGIASQEALSQKAFLDPFYVPITQDVIRAFKKAENLYSDSAISCVTKMKEDLNSSIDSGTINLSLCARGTGNINKQLYKILNQYNQLWVNKNQLRIQCLATNNLFITQGIETCVQDGGYKMADDFRKLGMNMLNLGWDLEKTYKSIFTCRYKEDKNVHKEIMRVKTDFEKCIYLLLNETYTINIYLA</sequence>
<evidence type="ECO:0000313" key="3">
    <source>
        <dbReference type="EMBL" id="JAS29542.1"/>
    </source>
</evidence>
<name>A0A1B6DV47_9HEMI</name>
<dbReference type="EMBL" id="GEDC01007756">
    <property type="protein sequence ID" value="JAS29542.1"/>
    <property type="molecule type" value="Transcribed_RNA"/>
</dbReference>
<feature type="signal peptide" evidence="2">
    <location>
        <begin position="1"/>
        <end position="24"/>
    </location>
</feature>
<gene>
    <name evidence="3" type="ORF">g.29503</name>
</gene>
<keyword evidence="2" id="KW-0732">Signal</keyword>
<evidence type="ECO:0000256" key="2">
    <source>
        <dbReference type="SAM" id="SignalP"/>
    </source>
</evidence>
<proteinExistence type="predicted"/>
<evidence type="ECO:0000256" key="1">
    <source>
        <dbReference type="SAM" id="MobiDB-lite"/>
    </source>
</evidence>
<reference evidence="3" key="1">
    <citation type="submission" date="2015-12" db="EMBL/GenBank/DDBJ databases">
        <title>De novo transcriptome assembly of four potential Pierce s Disease insect vectors from Arizona vineyards.</title>
        <authorList>
            <person name="Tassone E.E."/>
        </authorList>
    </citation>
    <scope>NUCLEOTIDE SEQUENCE</scope>
</reference>
<feature type="chain" id="PRO_5008581538" evidence="2">
    <location>
        <begin position="25"/>
        <end position="484"/>
    </location>
</feature>
<protein>
    <submittedName>
        <fullName evidence="3">Uncharacterized protein</fullName>
    </submittedName>
</protein>
<dbReference type="AlphaFoldDB" id="A0A1B6DV47"/>